<accession>A0ABQ1M2S1</accession>
<dbReference type="RefSeq" id="WP_188462394.1">
    <property type="nucleotide sequence ID" value="NZ_BAABHU010000005.1"/>
</dbReference>
<name>A0ABQ1M2S1_9BACT</name>
<evidence type="ECO:0000313" key="2">
    <source>
        <dbReference type="Proteomes" id="UP000636010"/>
    </source>
</evidence>
<dbReference type="Proteomes" id="UP000636010">
    <property type="component" value="Unassembled WGS sequence"/>
</dbReference>
<organism evidence="1 2">
    <name type="scientific">Marivirga lumbricoides</name>
    <dbReference type="NCBI Taxonomy" id="1046115"/>
    <lineage>
        <taxon>Bacteria</taxon>
        <taxon>Pseudomonadati</taxon>
        <taxon>Bacteroidota</taxon>
        <taxon>Cytophagia</taxon>
        <taxon>Cytophagales</taxon>
        <taxon>Marivirgaceae</taxon>
        <taxon>Marivirga</taxon>
    </lineage>
</organism>
<gene>
    <name evidence="1" type="ORF">GCM10011506_17360</name>
</gene>
<dbReference type="InterPro" id="IPR049676">
    <property type="entry name" value="QatC"/>
</dbReference>
<dbReference type="InterPro" id="IPR014729">
    <property type="entry name" value="Rossmann-like_a/b/a_fold"/>
</dbReference>
<dbReference type="EMBL" id="BMEC01000005">
    <property type="protein sequence ID" value="GGC32422.1"/>
    <property type="molecule type" value="Genomic_DNA"/>
</dbReference>
<sequence length="443" mass="49203">MTTKIKAQPLVYDSDSGKGTIVLTTQTNERATLEISLKPLLPFINIANENVTDFFIFSSAIYGIDRFVQRRRNSVDGWSREFEVEFPVQNPNEWNAIAVEFNSLLSFLTGDYWTVEFYQSSLELPAEPLSDEYNGDFSQVSLLSGGLDSLIGAIDFLKSKPNESVIFASQYDPHMRGVKKDQIDLLPVLTANYPNRFLQIPSIKVSLTDSTISRESTFRSRSILFVGLALLIADGKSIPLIVVPENGSVSLNYPLSSSRRSACSTRTTHPAVLNQIQSIWRELGVLTKIENPYEFSTKGEMVDNCADPSVLSYAIDKSNSCGKRGHVAHWDLDRNATHCGVCMPCIYRRASLVNAGDSTSYGCDINGLPPFKTKKSQDMGALLQFLKTPLSSIEIKQELMVNGVRDFSKIDRYVDLVDRTRSELKSWVGSFGNTAVKNSAGIP</sequence>
<proteinExistence type="predicted"/>
<evidence type="ECO:0000313" key="1">
    <source>
        <dbReference type="EMBL" id="GGC32422.1"/>
    </source>
</evidence>
<reference evidence="2" key="1">
    <citation type="journal article" date="2019" name="Int. J. Syst. Evol. Microbiol.">
        <title>The Global Catalogue of Microorganisms (GCM) 10K type strain sequencing project: providing services to taxonomists for standard genome sequencing and annotation.</title>
        <authorList>
            <consortium name="The Broad Institute Genomics Platform"/>
            <consortium name="The Broad Institute Genome Sequencing Center for Infectious Disease"/>
            <person name="Wu L."/>
            <person name="Ma J."/>
        </authorList>
    </citation>
    <scope>NUCLEOTIDE SEQUENCE [LARGE SCALE GENOMIC DNA]</scope>
    <source>
        <strain evidence="2">CGMCC 1.10832</strain>
    </source>
</reference>
<dbReference type="NCBIfam" id="NF041925">
    <property type="entry name" value="QatC"/>
    <property type="match status" value="1"/>
</dbReference>
<protein>
    <recommendedName>
        <fullName evidence="3">ATPase</fullName>
    </recommendedName>
</protein>
<evidence type="ECO:0008006" key="3">
    <source>
        <dbReference type="Google" id="ProtNLM"/>
    </source>
</evidence>
<dbReference type="Gene3D" id="3.40.50.620">
    <property type="entry name" value="HUPs"/>
    <property type="match status" value="1"/>
</dbReference>
<keyword evidence="2" id="KW-1185">Reference proteome</keyword>
<comment type="caution">
    <text evidence="1">The sequence shown here is derived from an EMBL/GenBank/DDBJ whole genome shotgun (WGS) entry which is preliminary data.</text>
</comment>